<dbReference type="InterPro" id="IPR029058">
    <property type="entry name" value="AB_hydrolase_fold"/>
</dbReference>
<dbReference type="KEGG" id="meti:DK427_23825"/>
<keyword evidence="1 3" id="KW-0378">Hydrolase</keyword>
<evidence type="ECO:0000313" key="4">
    <source>
        <dbReference type="Proteomes" id="UP000246058"/>
    </source>
</evidence>
<evidence type="ECO:0000256" key="1">
    <source>
        <dbReference type="ARBA" id="ARBA00022801"/>
    </source>
</evidence>
<dbReference type="InterPro" id="IPR049492">
    <property type="entry name" value="BD-FAE-like_dom"/>
</dbReference>
<accession>A0A2U8VX85</accession>
<sequence length="300" mass="30829">MAAPGTASSAASGFVLAAPEPADPRLAWERLDDAARGACYDNNAGVPDSAAQVAARNAASAAYRAAHPAGLDIPYAGAERTAFDIYPAADPGAPCLVFVHGGYWQRNARSDFACFAEGLNAAGWSVAMPGYTLAPEASLAGIVAEIGAALDWLAEHGAGHGLGGPIVLSGWSAGAQLAAMNLGHPAVTAGLAISGVYDLAPIRETYLNEKLHLTDAEIATLSPLRLPVVAKPMAIAYGSRELPALVHDARNLHARRAAAHARGALLPVPGADHFSILDAFRRPDGLLARAARDLLEGASR</sequence>
<dbReference type="AlphaFoldDB" id="A0A2U8VX85"/>
<dbReference type="Pfam" id="PF20434">
    <property type="entry name" value="BD-FAE"/>
    <property type="match status" value="1"/>
</dbReference>
<feature type="domain" description="BD-FAE-like" evidence="2">
    <location>
        <begin position="84"/>
        <end position="180"/>
    </location>
</feature>
<dbReference type="OrthoDB" id="9771666at2"/>
<dbReference type="Proteomes" id="UP000246058">
    <property type="component" value="Chromosome"/>
</dbReference>
<reference evidence="3 4" key="1">
    <citation type="submission" date="2018-05" db="EMBL/GenBank/DDBJ databases">
        <title>Complete Genome Sequence of Methylobacterium sp. 17Sr1-43.</title>
        <authorList>
            <person name="Srinivasan S."/>
        </authorList>
    </citation>
    <scope>NUCLEOTIDE SEQUENCE [LARGE SCALE GENOMIC DNA]</scope>
    <source>
        <strain evidence="3 4">17Sr1-43</strain>
    </source>
</reference>
<gene>
    <name evidence="3" type="ORF">DK427_23825</name>
</gene>
<dbReference type="InterPro" id="IPR050300">
    <property type="entry name" value="GDXG_lipolytic_enzyme"/>
</dbReference>
<evidence type="ECO:0000313" key="3">
    <source>
        <dbReference type="EMBL" id="AWN38385.1"/>
    </source>
</evidence>
<dbReference type="EMBL" id="CP029551">
    <property type="protein sequence ID" value="AWN38385.1"/>
    <property type="molecule type" value="Genomic_DNA"/>
</dbReference>
<dbReference type="RefSeq" id="WP_109953542.1">
    <property type="nucleotide sequence ID" value="NZ_CP029551.1"/>
</dbReference>
<evidence type="ECO:0000259" key="2">
    <source>
        <dbReference type="Pfam" id="PF20434"/>
    </source>
</evidence>
<protein>
    <submittedName>
        <fullName evidence="3">Alpha/beta hydrolase</fullName>
    </submittedName>
</protein>
<dbReference type="PANTHER" id="PTHR48081">
    <property type="entry name" value="AB HYDROLASE SUPERFAMILY PROTEIN C4A8.06C"/>
    <property type="match status" value="1"/>
</dbReference>
<dbReference type="PANTHER" id="PTHR48081:SF33">
    <property type="entry name" value="KYNURENINE FORMAMIDASE"/>
    <property type="match status" value="1"/>
</dbReference>
<dbReference type="SUPFAM" id="SSF53474">
    <property type="entry name" value="alpha/beta-Hydrolases"/>
    <property type="match status" value="1"/>
</dbReference>
<dbReference type="Gene3D" id="3.40.50.1820">
    <property type="entry name" value="alpha/beta hydrolase"/>
    <property type="match status" value="1"/>
</dbReference>
<proteinExistence type="predicted"/>
<keyword evidence="4" id="KW-1185">Reference proteome</keyword>
<dbReference type="GO" id="GO:0016787">
    <property type="term" value="F:hydrolase activity"/>
    <property type="evidence" value="ECO:0007669"/>
    <property type="project" value="UniProtKB-KW"/>
</dbReference>
<name>A0A2U8VX85_9HYPH</name>
<organism evidence="3 4">
    <name type="scientific">Methylobacterium radiodurans</name>
    <dbReference type="NCBI Taxonomy" id="2202828"/>
    <lineage>
        <taxon>Bacteria</taxon>
        <taxon>Pseudomonadati</taxon>
        <taxon>Pseudomonadota</taxon>
        <taxon>Alphaproteobacteria</taxon>
        <taxon>Hyphomicrobiales</taxon>
        <taxon>Methylobacteriaceae</taxon>
        <taxon>Methylobacterium</taxon>
    </lineage>
</organism>